<dbReference type="SUPFAM" id="SSF53448">
    <property type="entry name" value="Nucleotide-diphospho-sugar transferases"/>
    <property type="match status" value="1"/>
</dbReference>
<dbReference type="InterPro" id="IPR029044">
    <property type="entry name" value="Nucleotide-diphossugar_trans"/>
</dbReference>
<sequence>MVSNLKHVQKKPKLSVVVIAFNNELYIEEALDSLYDQTFKDLEVIVVNDFSSDRTGILIDRYVEGKPNFKAVHLEQNSGGCSTPRNTGIAHAQGEYIMFLDGDDWYTIDACEKLVAAIERTNSDFVAGQAIRTNTYDIWYEKQIYSIERVNINIREFNFLLFDSLSVNKIYKRSFLDKHNLRFPEGIHYEDVVFTGKAYFLAESVSIIPEPVYYWRVVENADVKSISNRRFEFDNFRNRIVAHRQYDKFLKESGFILYQGHKNNRFLRHDLKLYTNDYLEFDEDYKVKFHALIQEYMHEVMDEYAFIRLPERDRIMYYLLYIGDKAAFQDYLSYLNGLPGSMNRIYAEGESYYFRATKPGLNDKKFLGINEIEINYRISDIALDRDQFSFNVDAHAESVDPSEVSFSWVLKNRQTGDTIQRPAVGTRVVFPLNNMAPGNYYLFLYVSHQGNLHKRLIKKSVIEELPNLKAKNESLSKEIFINHKNSFAIKVLPLRKVDQLKFAIQRRRKKYKSNEKLTGLKEVLSNYAKGLFGKLPLQSNWVLFESHMGKQYSDSPKYIYEELYKNRSKFKYIWVFENPDAVQFPGPAIKVKRKTLRHYYYLVRSKFWVDNQGMARLAPKKKQQVYVQTWHGTPLKRMGYDQKKTPSEAALEHLKTHTSAWDYFISPNPYSTAIFRRAFRYGGEILETGYPRNDVLIKKPEIISQKVKEYYRISPEKKVILFAPTFRDWDPNSFQKTLADIKTLSKSINQDSVVLLRLHYLLSDKIHDRDLPANIKNASTYQDIQELYLASDVLVTDYSSVMFDYALLERPIILYCYDLEEYLSRRGTYFDFIEKSPGPVCETIDEVISYLGNPESLTSYNQALKQFAQEFGKLEDGQAARKVIERVFD</sequence>
<evidence type="ECO:0000313" key="8">
    <source>
        <dbReference type="EMBL" id="MBM7690737.1"/>
    </source>
</evidence>
<comment type="similarity">
    <text evidence="2">Belongs to the CDP-glycerol glycerophosphotransferase family.</text>
</comment>
<dbReference type="InterPro" id="IPR043148">
    <property type="entry name" value="TagF_C"/>
</dbReference>
<evidence type="ECO:0000256" key="4">
    <source>
        <dbReference type="ARBA" id="ARBA00022679"/>
    </source>
</evidence>
<dbReference type="InterPro" id="IPR051612">
    <property type="entry name" value="Teichoic_Acid_Biosynth"/>
</dbReference>
<evidence type="ECO:0000256" key="6">
    <source>
        <dbReference type="ARBA" id="ARBA00023136"/>
    </source>
</evidence>
<dbReference type="Gene3D" id="3.90.550.10">
    <property type="entry name" value="Spore Coat Polysaccharide Biosynthesis Protein SpsA, Chain A"/>
    <property type="match status" value="1"/>
</dbReference>
<dbReference type="InterPro" id="IPR007554">
    <property type="entry name" value="Glycerophosphate_synth"/>
</dbReference>
<evidence type="ECO:0000256" key="2">
    <source>
        <dbReference type="ARBA" id="ARBA00010488"/>
    </source>
</evidence>
<organism evidence="8 9">
    <name type="scientific">Peribacillus deserti</name>
    <dbReference type="NCBI Taxonomy" id="673318"/>
    <lineage>
        <taxon>Bacteria</taxon>
        <taxon>Bacillati</taxon>
        <taxon>Bacillota</taxon>
        <taxon>Bacilli</taxon>
        <taxon>Bacillales</taxon>
        <taxon>Bacillaceae</taxon>
        <taxon>Peribacillus</taxon>
    </lineage>
</organism>
<comment type="caution">
    <text evidence="8">The sequence shown here is derived from an EMBL/GenBank/DDBJ whole genome shotgun (WGS) entry which is preliminary data.</text>
</comment>
<proteinExistence type="inferred from homology"/>
<dbReference type="SUPFAM" id="SSF53756">
    <property type="entry name" value="UDP-Glycosyltransferase/glycogen phosphorylase"/>
    <property type="match status" value="1"/>
</dbReference>
<evidence type="ECO:0000259" key="7">
    <source>
        <dbReference type="Pfam" id="PF00535"/>
    </source>
</evidence>
<dbReference type="InterPro" id="IPR043149">
    <property type="entry name" value="TagF_N"/>
</dbReference>
<reference evidence="8 9" key="1">
    <citation type="submission" date="2021-01" db="EMBL/GenBank/DDBJ databases">
        <title>Genomic Encyclopedia of Type Strains, Phase IV (KMG-IV): sequencing the most valuable type-strain genomes for metagenomic binning, comparative biology and taxonomic classification.</title>
        <authorList>
            <person name="Goeker M."/>
        </authorList>
    </citation>
    <scope>NUCLEOTIDE SEQUENCE [LARGE SCALE GENOMIC DNA]</scope>
    <source>
        <strain evidence="8 9">DSM 105482</strain>
    </source>
</reference>
<name>A0ABS2QC46_9BACI</name>
<dbReference type="Proteomes" id="UP000823486">
    <property type="component" value="Unassembled WGS sequence"/>
</dbReference>
<keyword evidence="9" id="KW-1185">Reference proteome</keyword>
<evidence type="ECO:0000256" key="1">
    <source>
        <dbReference type="ARBA" id="ARBA00004202"/>
    </source>
</evidence>
<comment type="subcellular location">
    <subcellularLocation>
        <location evidence="1">Cell membrane</location>
        <topology evidence="1">Peripheral membrane protein</topology>
    </subcellularLocation>
</comment>
<evidence type="ECO:0000256" key="5">
    <source>
        <dbReference type="ARBA" id="ARBA00022944"/>
    </source>
</evidence>
<keyword evidence="6" id="KW-0472">Membrane</keyword>
<feature type="domain" description="Glycosyltransferase 2-like" evidence="7">
    <location>
        <begin position="15"/>
        <end position="178"/>
    </location>
</feature>
<protein>
    <submittedName>
        <fullName evidence="8">CDP-glycerol glycerophosphotransferase (TagB/SpsB family)/GT2 family glycosyltransferase</fullName>
    </submittedName>
</protein>
<dbReference type="Gene3D" id="3.40.50.12580">
    <property type="match status" value="1"/>
</dbReference>
<dbReference type="Pfam" id="PF04464">
    <property type="entry name" value="Glyphos_transf"/>
    <property type="match status" value="1"/>
</dbReference>
<dbReference type="PANTHER" id="PTHR37316">
    <property type="entry name" value="TEICHOIC ACID GLYCEROL-PHOSPHATE PRIMASE"/>
    <property type="match status" value="1"/>
</dbReference>
<accession>A0ABS2QC46</accession>
<evidence type="ECO:0000256" key="3">
    <source>
        <dbReference type="ARBA" id="ARBA00022475"/>
    </source>
</evidence>
<keyword evidence="5" id="KW-0777">Teichoic acid biosynthesis</keyword>
<dbReference type="PANTHER" id="PTHR37316:SF3">
    <property type="entry name" value="TEICHOIC ACID GLYCEROL-PHOSPHATE TRANSFERASE"/>
    <property type="match status" value="1"/>
</dbReference>
<dbReference type="Gene3D" id="3.40.50.11820">
    <property type="match status" value="1"/>
</dbReference>
<dbReference type="RefSeq" id="WP_204537424.1">
    <property type="nucleotide sequence ID" value="NZ_JAFBFI010000001.1"/>
</dbReference>
<keyword evidence="3" id="KW-1003">Cell membrane</keyword>
<dbReference type="EMBL" id="JAFBFI010000001">
    <property type="protein sequence ID" value="MBM7690737.1"/>
    <property type="molecule type" value="Genomic_DNA"/>
</dbReference>
<dbReference type="InterPro" id="IPR001173">
    <property type="entry name" value="Glyco_trans_2-like"/>
</dbReference>
<evidence type="ECO:0000313" key="9">
    <source>
        <dbReference type="Proteomes" id="UP000823486"/>
    </source>
</evidence>
<dbReference type="Pfam" id="PF00535">
    <property type="entry name" value="Glycos_transf_2"/>
    <property type="match status" value="1"/>
</dbReference>
<gene>
    <name evidence="8" type="ORF">JOC77_000140</name>
</gene>
<dbReference type="CDD" id="cd00761">
    <property type="entry name" value="Glyco_tranf_GTA_type"/>
    <property type="match status" value="1"/>
</dbReference>
<keyword evidence="4" id="KW-0808">Transferase</keyword>